<accession>A0A515ES66</accession>
<gene>
    <name evidence="2" type="ORF">EXZ61_15765</name>
</gene>
<organism evidence="2 3">
    <name type="scientific">Rhodoferax aquaticus</name>
    <dbReference type="NCBI Taxonomy" id="2527691"/>
    <lineage>
        <taxon>Bacteria</taxon>
        <taxon>Pseudomonadati</taxon>
        <taxon>Pseudomonadota</taxon>
        <taxon>Betaproteobacteria</taxon>
        <taxon>Burkholderiales</taxon>
        <taxon>Comamonadaceae</taxon>
        <taxon>Rhodoferax</taxon>
    </lineage>
</organism>
<protein>
    <submittedName>
        <fullName evidence="2">META domain-containing protein</fullName>
    </submittedName>
</protein>
<keyword evidence="3" id="KW-1185">Reference proteome</keyword>
<reference evidence="3" key="1">
    <citation type="submission" date="2019-02" db="EMBL/GenBank/DDBJ databases">
        <title>Complete genome sequence of Rhodoferax sp. Gr-4.</title>
        <authorList>
            <person name="Jin L."/>
        </authorList>
    </citation>
    <scope>NUCLEOTIDE SEQUENCE [LARGE SCALE GENOMIC DNA]</scope>
    <source>
        <strain evidence="3">Gr-4</strain>
    </source>
</reference>
<evidence type="ECO:0000259" key="1">
    <source>
        <dbReference type="Pfam" id="PF03724"/>
    </source>
</evidence>
<dbReference type="EMBL" id="CP036282">
    <property type="protein sequence ID" value="QDL55512.1"/>
    <property type="molecule type" value="Genomic_DNA"/>
</dbReference>
<reference evidence="3" key="2">
    <citation type="journal article" date="2020" name="Int. J. Syst. Evol. Microbiol.">
        <title>Genomic insights into a novel species Rhodoferax aquaticus sp. nov., isolated from freshwater.</title>
        <authorList>
            <person name="Li T."/>
            <person name="Zhuo Y."/>
            <person name="Jin C.Z."/>
            <person name="Wu X."/>
            <person name="Ko S.R."/>
            <person name="Jin F.J."/>
            <person name="Ahn C.Y."/>
            <person name="Oh H.M."/>
            <person name="Lee H.G."/>
            <person name="Jin L."/>
        </authorList>
    </citation>
    <scope>NUCLEOTIDE SEQUENCE [LARGE SCALE GENOMIC DNA]</scope>
    <source>
        <strain evidence="3">Gr-4</strain>
    </source>
</reference>
<dbReference type="Proteomes" id="UP000317365">
    <property type="component" value="Chromosome"/>
</dbReference>
<evidence type="ECO:0000313" key="2">
    <source>
        <dbReference type="EMBL" id="QDL55512.1"/>
    </source>
</evidence>
<dbReference type="AlphaFoldDB" id="A0A515ES66"/>
<feature type="domain" description="DUF306" evidence="1">
    <location>
        <begin position="64"/>
        <end position="165"/>
    </location>
</feature>
<dbReference type="InterPro" id="IPR005184">
    <property type="entry name" value="DUF306_Meta_HslJ"/>
</dbReference>
<evidence type="ECO:0000313" key="3">
    <source>
        <dbReference type="Proteomes" id="UP000317365"/>
    </source>
</evidence>
<sequence>MKLREKCPWTAMQICNSLEDVNMRGSFFVRRVAIVGLAVLLGACAVTSKSSTLQTLRPDSVVGPVWEALTLEGSIPLVAPKPTFRWVDSSQIVGSGGCNSFAVQAALEGQTVHLGPLRPQGKPCMTAPSGQEDMFFRALERTRQMGMEGEQLLLLDGRSQVIARFGRKL</sequence>
<dbReference type="RefSeq" id="WP_142812668.1">
    <property type="nucleotide sequence ID" value="NZ_CP036282.1"/>
</dbReference>
<dbReference type="Pfam" id="PF03724">
    <property type="entry name" value="META"/>
    <property type="match status" value="1"/>
</dbReference>
<proteinExistence type="predicted"/>
<dbReference type="KEGG" id="rhg:EXZ61_15765"/>
<dbReference type="InterPro" id="IPR038670">
    <property type="entry name" value="HslJ-like_sf"/>
</dbReference>
<dbReference type="Gene3D" id="2.40.128.270">
    <property type="match status" value="1"/>
</dbReference>
<name>A0A515ES66_9BURK</name>